<dbReference type="EMBL" id="FUXL01000005">
    <property type="protein sequence ID" value="SKA07247.1"/>
    <property type="molecule type" value="Genomic_DNA"/>
</dbReference>
<gene>
    <name evidence="1" type="ORF">SAMN05428963_105262</name>
</gene>
<dbReference type="PROSITE" id="PS51318">
    <property type="entry name" value="TAT"/>
    <property type="match status" value="1"/>
</dbReference>
<organism evidence="1 2">
    <name type="scientific">Consotaella salsifontis</name>
    <dbReference type="NCBI Taxonomy" id="1365950"/>
    <lineage>
        <taxon>Bacteria</taxon>
        <taxon>Pseudomonadati</taxon>
        <taxon>Pseudomonadota</taxon>
        <taxon>Alphaproteobacteria</taxon>
        <taxon>Hyphomicrobiales</taxon>
        <taxon>Aurantimonadaceae</taxon>
        <taxon>Consotaella</taxon>
    </lineage>
</organism>
<dbReference type="STRING" id="1365950.SAMN05428963_105262"/>
<sequence>MTRADLLADARLCPSRRSFIVGAGALVAWANMPRHAFAGTVRDPRFVAIVLRGAMDGLAVVPPVGDPGYAALRGDLAVGADGRGVLPLDGTFALNDAMPRLAELYRSREMAVVHACATAYRDRSHFDGQDVLETGMAGPRAADDGWLNRVAAALPEGEKVRPAQGLAIGPTVPLILRGAAPTLTWSPPSFKPAGSDTVMRLAALYGELDPTMAKVLQEGITTDELAAGGMVAGPGNLARGFRSLAEGAGRLLSEDDGPRLAAISYDGWDTHANEGAEEGRLANLLKALDGALDGLKSSLGDAWGETVAVVMTEFGRTARANGNEGTDHGTATATFVLGGAVNGGRVVADWPGLKEADLYENRDLYPTTDMRAVLKGLLRDHLGLSDRALSTRIFPGSLAVKSMDGLVNA</sequence>
<dbReference type="InterPro" id="IPR006311">
    <property type="entry name" value="TAT_signal"/>
</dbReference>
<evidence type="ECO:0000313" key="2">
    <source>
        <dbReference type="Proteomes" id="UP000190135"/>
    </source>
</evidence>
<keyword evidence="2" id="KW-1185">Reference proteome</keyword>
<name>A0A1T4QUH0_9HYPH</name>
<dbReference type="Proteomes" id="UP000190135">
    <property type="component" value="Unassembled WGS sequence"/>
</dbReference>
<dbReference type="OrthoDB" id="9779968at2"/>
<dbReference type="RefSeq" id="WP_078708149.1">
    <property type="nucleotide sequence ID" value="NZ_FUXL01000005.1"/>
</dbReference>
<evidence type="ECO:0000313" key="1">
    <source>
        <dbReference type="EMBL" id="SKA07247.1"/>
    </source>
</evidence>
<dbReference type="PANTHER" id="PTHR43737:SF1">
    <property type="entry name" value="DUF1501 DOMAIN-CONTAINING PROTEIN"/>
    <property type="match status" value="1"/>
</dbReference>
<dbReference type="PANTHER" id="PTHR43737">
    <property type="entry name" value="BLL7424 PROTEIN"/>
    <property type="match status" value="1"/>
</dbReference>
<accession>A0A1T4QUH0</accession>
<dbReference type="InterPro" id="IPR010869">
    <property type="entry name" value="DUF1501"/>
</dbReference>
<protein>
    <submittedName>
        <fullName evidence="1">Uncharacterized conserved protein, DUF1501 family</fullName>
    </submittedName>
</protein>
<reference evidence="2" key="1">
    <citation type="submission" date="2017-02" db="EMBL/GenBank/DDBJ databases">
        <authorList>
            <person name="Varghese N."/>
            <person name="Submissions S."/>
        </authorList>
    </citation>
    <scope>NUCLEOTIDE SEQUENCE [LARGE SCALE GENOMIC DNA]</scope>
    <source>
        <strain evidence="2">USBA 369</strain>
    </source>
</reference>
<dbReference type="AlphaFoldDB" id="A0A1T4QUH0"/>
<dbReference type="Pfam" id="PF07394">
    <property type="entry name" value="DUF1501"/>
    <property type="match status" value="1"/>
</dbReference>
<proteinExistence type="predicted"/>